<feature type="non-terminal residue" evidence="1">
    <location>
        <position position="1"/>
    </location>
</feature>
<proteinExistence type="evidence at transcript level"/>
<organism evidence="1">
    <name type="scientific">Desmodus rotundus</name>
    <name type="common">Vampire bat</name>
    <dbReference type="NCBI Taxonomy" id="9430"/>
    <lineage>
        <taxon>Eukaryota</taxon>
        <taxon>Metazoa</taxon>
        <taxon>Chordata</taxon>
        <taxon>Craniata</taxon>
        <taxon>Vertebrata</taxon>
        <taxon>Euteleostomi</taxon>
        <taxon>Mammalia</taxon>
        <taxon>Eutheria</taxon>
        <taxon>Laurasiatheria</taxon>
        <taxon>Chiroptera</taxon>
        <taxon>Yangochiroptera</taxon>
        <taxon>Phyllostomidae</taxon>
        <taxon>Desmodontinae</taxon>
        <taxon>Desmodus</taxon>
    </lineage>
</organism>
<evidence type="ECO:0000313" key="1">
    <source>
        <dbReference type="EMBL" id="JAA50384.1"/>
    </source>
</evidence>
<accession>K9J4F3</accession>
<name>K9J4F3_DESRO</name>
<reference evidence="1" key="1">
    <citation type="submission" date="2012-11" db="EMBL/GenBank/DDBJ databases">
        <title>The Vampirome: Transcriptome and Proteome Analysis of the Submandibular and Accessory Glands of the Vampire Bat and Vector of Human Rabies, Desmodus rotundus.</title>
        <authorList>
            <person name="Francischetti I.M.B."/>
            <person name="Assumpcao T.C.F."/>
            <person name="Ma D."/>
            <person name="Vicente E.C."/>
            <person name="Ribeiro J.M.C."/>
        </authorList>
    </citation>
    <scope>NUCLEOTIDE SEQUENCE</scope>
    <source>
        <tissue evidence="1">Salivary gland</tissue>
    </source>
</reference>
<protein>
    <submittedName>
        <fullName evidence="1">Uncharacterized protein</fullName>
    </submittedName>
</protein>
<sequence>IHIPSKGSKEVLPCLFLVTDACQQSPTFPALQLLYSSDSLCLHMAFFPLCVLCVFLWCSLGPSLSSLLIGTPVIGLGPTLIRCDLI</sequence>
<dbReference type="AlphaFoldDB" id="K9J4F3"/>
<dbReference type="EMBL" id="GABZ01003141">
    <property type="protein sequence ID" value="JAA50384.1"/>
    <property type="molecule type" value="mRNA"/>
</dbReference>